<dbReference type="InterPro" id="IPR004119">
    <property type="entry name" value="EcKL"/>
</dbReference>
<dbReference type="PANTHER" id="PTHR23020:SF41">
    <property type="entry name" value="AMINOGLYCOSIDE PHOSPHOTRANSFERASE DOMAIN-CONTAINING PROTEIN"/>
    <property type="match status" value="1"/>
</dbReference>
<accession>A0A402AAR4</accession>
<dbReference type="InterPro" id="IPR052961">
    <property type="entry name" value="Oxido-Kinase-like_Enzymes"/>
</dbReference>
<comment type="caution">
    <text evidence="2">The sequence shown here is derived from an EMBL/GenBank/DDBJ whole genome shotgun (WGS) entry which is preliminary data.</text>
</comment>
<evidence type="ECO:0000259" key="1">
    <source>
        <dbReference type="SMART" id="SM00587"/>
    </source>
</evidence>
<dbReference type="Proteomes" id="UP000287352">
    <property type="component" value="Unassembled WGS sequence"/>
</dbReference>
<gene>
    <name evidence="2" type="ORF">KTT_59950</name>
</gene>
<dbReference type="OrthoDB" id="141068at2"/>
<dbReference type="Pfam" id="PF02958">
    <property type="entry name" value="EcKL"/>
    <property type="match status" value="1"/>
</dbReference>
<feature type="domain" description="CHK kinase-like" evidence="1">
    <location>
        <begin position="115"/>
        <end position="314"/>
    </location>
</feature>
<name>A0A402AAR4_9CHLR</name>
<keyword evidence="3" id="KW-1185">Reference proteome</keyword>
<evidence type="ECO:0000313" key="3">
    <source>
        <dbReference type="Proteomes" id="UP000287352"/>
    </source>
</evidence>
<dbReference type="AlphaFoldDB" id="A0A402AAR4"/>
<dbReference type="RefSeq" id="WP_126583518.1">
    <property type="nucleotide sequence ID" value="NZ_BIFR01000002.1"/>
</dbReference>
<dbReference type="InterPro" id="IPR011009">
    <property type="entry name" value="Kinase-like_dom_sf"/>
</dbReference>
<dbReference type="Gene3D" id="3.90.1200.10">
    <property type="match status" value="1"/>
</dbReference>
<dbReference type="InterPro" id="IPR015897">
    <property type="entry name" value="CHK_kinase-like"/>
</dbReference>
<reference evidence="3" key="1">
    <citation type="submission" date="2018-12" db="EMBL/GenBank/DDBJ databases">
        <title>Tengunoibacter tsumagoiensis gen. nov., sp. nov., Dictyobacter kobayashii sp. nov., D. alpinus sp. nov., and D. joshuensis sp. nov. and description of Dictyobacteraceae fam. nov. within the order Ktedonobacterales isolated from Tengu-no-mugimeshi.</title>
        <authorList>
            <person name="Wang C.M."/>
            <person name="Zheng Y."/>
            <person name="Sakai Y."/>
            <person name="Toyoda A."/>
            <person name="Minakuchi Y."/>
            <person name="Abe K."/>
            <person name="Yokota A."/>
            <person name="Yabe S."/>
        </authorList>
    </citation>
    <scope>NUCLEOTIDE SEQUENCE [LARGE SCALE GENOMIC DNA]</scope>
    <source>
        <strain evidence="3">Uno3</strain>
    </source>
</reference>
<organism evidence="2 3">
    <name type="scientific">Tengunoibacter tsumagoiensis</name>
    <dbReference type="NCBI Taxonomy" id="2014871"/>
    <lineage>
        <taxon>Bacteria</taxon>
        <taxon>Bacillati</taxon>
        <taxon>Chloroflexota</taxon>
        <taxon>Ktedonobacteria</taxon>
        <taxon>Ktedonobacterales</taxon>
        <taxon>Dictyobacteraceae</taxon>
        <taxon>Tengunoibacter</taxon>
    </lineage>
</organism>
<sequence length="373" mass="43299">MVNAIANAEQITAEWLTSVLYQAGELSQGKVVSLEQKKVGIFNSSIVRLSVQYSADAPMLLPTQFVLKYNLKVPWGMRAGAREVKFYTTVAEDHPDILVRCFAASYDEISGDSYLLLQDLTSTHRPPITREQQFNIVEAVPSQVYIDSTIDVLARFHAYWWERPLLKTEVEQTGEWFQHEAPVASYMQRPPARWLYLIKKVTLDLPIAIQETYDTVIESFPAYWNRYLAPRLQQNNHLTLLHGDTYFCNFLVPREPLTRPTYLLDWQGPEVHFAGGDLVNLLATCWTREQRQSNGRELQALRLYYATLTEHGVTNYSWEDLLTDYKIGLIEWLFVCIQDAWEGSAKKYWWPKMQCLVDAFQDWDCKGMLHQPE</sequence>
<evidence type="ECO:0000313" key="2">
    <source>
        <dbReference type="EMBL" id="GCE16136.1"/>
    </source>
</evidence>
<proteinExistence type="predicted"/>
<dbReference type="PANTHER" id="PTHR23020">
    <property type="entry name" value="UNCHARACTERIZED NUCLEAR HORMONE RECEPTOR-RELATED"/>
    <property type="match status" value="1"/>
</dbReference>
<dbReference type="SMART" id="SM00587">
    <property type="entry name" value="CHK"/>
    <property type="match status" value="1"/>
</dbReference>
<protein>
    <recommendedName>
        <fullName evidence="1">CHK kinase-like domain-containing protein</fullName>
    </recommendedName>
</protein>
<dbReference type="SUPFAM" id="SSF56112">
    <property type="entry name" value="Protein kinase-like (PK-like)"/>
    <property type="match status" value="1"/>
</dbReference>
<dbReference type="EMBL" id="BIFR01000002">
    <property type="protein sequence ID" value="GCE16136.1"/>
    <property type="molecule type" value="Genomic_DNA"/>
</dbReference>